<evidence type="ECO:0000256" key="1">
    <source>
        <dbReference type="SAM" id="MobiDB-lite"/>
    </source>
</evidence>
<evidence type="ECO:0000313" key="3">
    <source>
        <dbReference type="Proteomes" id="UP001178461"/>
    </source>
</evidence>
<feature type="region of interest" description="Disordered" evidence="1">
    <location>
        <begin position="50"/>
        <end position="70"/>
    </location>
</feature>
<accession>A0AA35PHF0</accession>
<dbReference type="EMBL" id="OX395137">
    <property type="protein sequence ID" value="CAI5789056.1"/>
    <property type="molecule type" value="Genomic_DNA"/>
</dbReference>
<protein>
    <submittedName>
        <fullName evidence="2">Uncharacterized protein</fullName>
    </submittedName>
</protein>
<reference evidence="2" key="1">
    <citation type="submission" date="2022-12" db="EMBL/GenBank/DDBJ databases">
        <authorList>
            <person name="Alioto T."/>
            <person name="Alioto T."/>
            <person name="Gomez Garrido J."/>
        </authorList>
    </citation>
    <scope>NUCLEOTIDE SEQUENCE</scope>
</reference>
<evidence type="ECO:0000313" key="2">
    <source>
        <dbReference type="EMBL" id="CAI5789056.1"/>
    </source>
</evidence>
<sequence>MGDEGQAEAQRRSAAALNPIKLMGRSIIRQRRAARALPVGASAPSRLRFARGKSSRPLAPQGRLPKGLHRRSLRWGRRYGDGGVGSFSTIPVDAPLRAA</sequence>
<proteinExistence type="predicted"/>
<gene>
    <name evidence="2" type="ORF">PODLI_1B028962</name>
</gene>
<keyword evidence="3" id="KW-1185">Reference proteome</keyword>
<organism evidence="2 3">
    <name type="scientific">Podarcis lilfordi</name>
    <name type="common">Lilford's wall lizard</name>
    <dbReference type="NCBI Taxonomy" id="74358"/>
    <lineage>
        <taxon>Eukaryota</taxon>
        <taxon>Metazoa</taxon>
        <taxon>Chordata</taxon>
        <taxon>Craniata</taxon>
        <taxon>Vertebrata</taxon>
        <taxon>Euteleostomi</taxon>
        <taxon>Lepidosauria</taxon>
        <taxon>Squamata</taxon>
        <taxon>Bifurcata</taxon>
        <taxon>Unidentata</taxon>
        <taxon>Episquamata</taxon>
        <taxon>Laterata</taxon>
        <taxon>Lacertibaenia</taxon>
        <taxon>Lacertidae</taxon>
        <taxon>Podarcis</taxon>
    </lineage>
</organism>
<dbReference type="AlphaFoldDB" id="A0AA35PHF0"/>
<name>A0AA35PHF0_9SAUR</name>
<dbReference type="Proteomes" id="UP001178461">
    <property type="component" value="Chromosome 12"/>
</dbReference>